<proteinExistence type="predicted"/>
<evidence type="ECO:0000313" key="2">
    <source>
        <dbReference type="Proteomes" id="UP000821837"/>
    </source>
</evidence>
<protein>
    <submittedName>
        <fullName evidence="1">Uncharacterized protein</fullName>
    </submittedName>
</protein>
<dbReference type="EMBL" id="JABSTV010001249">
    <property type="protein sequence ID" value="KAH7963488.1"/>
    <property type="molecule type" value="Genomic_DNA"/>
</dbReference>
<name>A0A9D4Q2N4_RHISA</name>
<dbReference type="AlphaFoldDB" id="A0A9D4Q2N4"/>
<reference evidence="1" key="1">
    <citation type="journal article" date="2020" name="Cell">
        <title>Large-Scale Comparative Analyses of Tick Genomes Elucidate Their Genetic Diversity and Vector Capacities.</title>
        <authorList>
            <consortium name="Tick Genome and Microbiome Consortium (TIGMIC)"/>
            <person name="Jia N."/>
            <person name="Wang J."/>
            <person name="Shi W."/>
            <person name="Du L."/>
            <person name="Sun Y."/>
            <person name="Zhan W."/>
            <person name="Jiang J.F."/>
            <person name="Wang Q."/>
            <person name="Zhang B."/>
            <person name="Ji P."/>
            <person name="Bell-Sakyi L."/>
            <person name="Cui X.M."/>
            <person name="Yuan T.T."/>
            <person name="Jiang B.G."/>
            <person name="Yang W.F."/>
            <person name="Lam T.T."/>
            <person name="Chang Q.C."/>
            <person name="Ding S.J."/>
            <person name="Wang X.J."/>
            <person name="Zhu J.G."/>
            <person name="Ruan X.D."/>
            <person name="Zhao L."/>
            <person name="Wei J.T."/>
            <person name="Ye R.Z."/>
            <person name="Que T.C."/>
            <person name="Du C.H."/>
            <person name="Zhou Y.H."/>
            <person name="Cheng J.X."/>
            <person name="Dai P.F."/>
            <person name="Guo W.B."/>
            <person name="Han X.H."/>
            <person name="Huang E.J."/>
            <person name="Li L.F."/>
            <person name="Wei W."/>
            <person name="Gao Y.C."/>
            <person name="Liu J.Z."/>
            <person name="Shao H.Z."/>
            <person name="Wang X."/>
            <person name="Wang C.C."/>
            <person name="Yang T.C."/>
            <person name="Huo Q.B."/>
            <person name="Li W."/>
            <person name="Chen H.Y."/>
            <person name="Chen S.E."/>
            <person name="Zhou L.G."/>
            <person name="Ni X.B."/>
            <person name="Tian J.H."/>
            <person name="Sheng Y."/>
            <person name="Liu T."/>
            <person name="Pan Y.S."/>
            <person name="Xia L.Y."/>
            <person name="Li J."/>
            <person name="Zhao F."/>
            <person name="Cao W.C."/>
        </authorList>
    </citation>
    <scope>NUCLEOTIDE SEQUENCE</scope>
    <source>
        <strain evidence="1">Rsan-2018</strain>
    </source>
</reference>
<organism evidence="1 2">
    <name type="scientific">Rhipicephalus sanguineus</name>
    <name type="common">Brown dog tick</name>
    <name type="synonym">Ixodes sanguineus</name>
    <dbReference type="NCBI Taxonomy" id="34632"/>
    <lineage>
        <taxon>Eukaryota</taxon>
        <taxon>Metazoa</taxon>
        <taxon>Ecdysozoa</taxon>
        <taxon>Arthropoda</taxon>
        <taxon>Chelicerata</taxon>
        <taxon>Arachnida</taxon>
        <taxon>Acari</taxon>
        <taxon>Parasitiformes</taxon>
        <taxon>Ixodida</taxon>
        <taxon>Ixodoidea</taxon>
        <taxon>Ixodidae</taxon>
        <taxon>Rhipicephalinae</taxon>
        <taxon>Rhipicephalus</taxon>
        <taxon>Rhipicephalus</taxon>
    </lineage>
</organism>
<comment type="caution">
    <text evidence="1">The sequence shown here is derived from an EMBL/GenBank/DDBJ whole genome shotgun (WGS) entry which is preliminary data.</text>
</comment>
<gene>
    <name evidence="1" type="ORF">HPB52_021255</name>
</gene>
<keyword evidence="2" id="KW-1185">Reference proteome</keyword>
<evidence type="ECO:0000313" key="1">
    <source>
        <dbReference type="EMBL" id="KAH7963488.1"/>
    </source>
</evidence>
<dbReference type="Proteomes" id="UP000821837">
    <property type="component" value="Chromosome 3"/>
</dbReference>
<reference evidence="1" key="2">
    <citation type="submission" date="2021-09" db="EMBL/GenBank/DDBJ databases">
        <authorList>
            <person name="Jia N."/>
            <person name="Wang J."/>
            <person name="Shi W."/>
            <person name="Du L."/>
            <person name="Sun Y."/>
            <person name="Zhan W."/>
            <person name="Jiang J."/>
            <person name="Wang Q."/>
            <person name="Zhang B."/>
            <person name="Ji P."/>
            <person name="Sakyi L.B."/>
            <person name="Cui X."/>
            <person name="Yuan T."/>
            <person name="Jiang B."/>
            <person name="Yang W."/>
            <person name="Lam T.T.-Y."/>
            <person name="Chang Q."/>
            <person name="Ding S."/>
            <person name="Wang X."/>
            <person name="Zhu J."/>
            <person name="Ruan X."/>
            <person name="Zhao L."/>
            <person name="Wei J."/>
            <person name="Que T."/>
            <person name="Du C."/>
            <person name="Cheng J."/>
            <person name="Dai P."/>
            <person name="Han X."/>
            <person name="Huang E."/>
            <person name="Gao Y."/>
            <person name="Liu J."/>
            <person name="Shao H."/>
            <person name="Ye R."/>
            <person name="Li L."/>
            <person name="Wei W."/>
            <person name="Wang X."/>
            <person name="Wang C."/>
            <person name="Huo Q."/>
            <person name="Li W."/>
            <person name="Guo W."/>
            <person name="Chen H."/>
            <person name="Chen S."/>
            <person name="Zhou L."/>
            <person name="Zhou L."/>
            <person name="Ni X."/>
            <person name="Tian J."/>
            <person name="Zhou Y."/>
            <person name="Sheng Y."/>
            <person name="Liu T."/>
            <person name="Pan Y."/>
            <person name="Xia L."/>
            <person name="Li J."/>
            <person name="Zhao F."/>
            <person name="Cao W."/>
        </authorList>
    </citation>
    <scope>NUCLEOTIDE SEQUENCE</scope>
    <source>
        <strain evidence="1">Rsan-2018</strain>
        <tissue evidence="1">Larvae</tissue>
    </source>
</reference>
<accession>A0A9D4Q2N4</accession>
<sequence>MPHSFKARLMPSELPSTLSLLGTLLVTMMHPEKIREEPPVICRKRTRRVTLLPRRLLAVAFGQGGQNSGPQAVLDAAALIKTLPHRPQQLSTLQCLSHAIVCASDLQQVSMLHFPSACSWLS</sequence>